<evidence type="ECO:0000256" key="1">
    <source>
        <dbReference type="ARBA" id="ARBA00004651"/>
    </source>
</evidence>
<dbReference type="InterPro" id="IPR004638">
    <property type="entry name" value="EmrB-like"/>
</dbReference>
<name>A0A3S6QYU8_9LACO</name>
<dbReference type="Gene3D" id="1.20.1720.10">
    <property type="entry name" value="Multidrug resistance protein D"/>
    <property type="match status" value="1"/>
</dbReference>
<feature type="transmembrane region" description="Helical" evidence="7">
    <location>
        <begin position="455"/>
        <end position="474"/>
    </location>
</feature>
<dbReference type="GeneID" id="78521791"/>
<keyword evidence="2" id="KW-0813">Transport</keyword>
<feature type="transmembrane region" description="Helical" evidence="7">
    <location>
        <begin position="55"/>
        <end position="75"/>
    </location>
</feature>
<dbReference type="NCBIfam" id="TIGR00711">
    <property type="entry name" value="efflux_EmrB"/>
    <property type="match status" value="1"/>
</dbReference>
<protein>
    <submittedName>
        <fullName evidence="9">MFS transporter</fullName>
    </submittedName>
</protein>
<accession>A0A3S6QYU8</accession>
<feature type="transmembrane region" description="Helical" evidence="7">
    <location>
        <begin position="233"/>
        <end position="249"/>
    </location>
</feature>
<dbReference type="GO" id="GO:0022857">
    <property type="term" value="F:transmembrane transporter activity"/>
    <property type="evidence" value="ECO:0007669"/>
    <property type="project" value="InterPro"/>
</dbReference>
<dbReference type="RefSeq" id="WP_057885615.1">
    <property type="nucleotide sequence ID" value="NZ_CP018180.1"/>
</dbReference>
<dbReference type="SUPFAM" id="SSF103473">
    <property type="entry name" value="MFS general substrate transporter"/>
    <property type="match status" value="1"/>
</dbReference>
<gene>
    <name evidence="9" type="ORF">BSQ50_04580</name>
</gene>
<feature type="transmembrane region" description="Helical" evidence="7">
    <location>
        <begin position="270"/>
        <end position="291"/>
    </location>
</feature>
<dbReference type="GO" id="GO:0005886">
    <property type="term" value="C:plasma membrane"/>
    <property type="evidence" value="ECO:0007669"/>
    <property type="project" value="UniProtKB-SubCell"/>
</dbReference>
<comment type="subcellular location">
    <subcellularLocation>
        <location evidence="1">Cell membrane</location>
        <topology evidence="1">Multi-pass membrane protein</topology>
    </subcellularLocation>
</comment>
<keyword evidence="4 7" id="KW-0812">Transmembrane</keyword>
<dbReference type="InterPro" id="IPR036259">
    <property type="entry name" value="MFS_trans_sf"/>
</dbReference>
<evidence type="ECO:0000313" key="10">
    <source>
        <dbReference type="Proteomes" id="UP000324497"/>
    </source>
</evidence>
<dbReference type="EMBL" id="CP018180">
    <property type="protein sequence ID" value="AUJ33190.1"/>
    <property type="molecule type" value="Genomic_DNA"/>
</dbReference>
<dbReference type="PRINTS" id="PR01036">
    <property type="entry name" value="TCRTETB"/>
</dbReference>
<dbReference type="PANTHER" id="PTHR42718">
    <property type="entry name" value="MAJOR FACILITATOR SUPERFAMILY MULTIDRUG TRANSPORTER MFSC"/>
    <property type="match status" value="1"/>
</dbReference>
<evidence type="ECO:0000256" key="7">
    <source>
        <dbReference type="SAM" id="Phobius"/>
    </source>
</evidence>
<feature type="transmembrane region" description="Helical" evidence="7">
    <location>
        <begin position="140"/>
        <end position="159"/>
    </location>
</feature>
<dbReference type="AlphaFoldDB" id="A0A3S6QYU8"/>
<feature type="transmembrane region" description="Helical" evidence="7">
    <location>
        <begin position="171"/>
        <end position="190"/>
    </location>
</feature>
<feature type="transmembrane region" description="Helical" evidence="7">
    <location>
        <begin position="114"/>
        <end position="133"/>
    </location>
</feature>
<dbReference type="Gene3D" id="1.20.1250.20">
    <property type="entry name" value="MFS general substrate transporter like domains"/>
    <property type="match status" value="1"/>
</dbReference>
<evidence type="ECO:0000313" key="9">
    <source>
        <dbReference type="EMBL" id="AUJ33190.1"/>
    </source>
</evidence>
<dbReference type="PANTHER" id="PTHR42718:SF24">
    <property type="entry name" value="MAJOR FACILITATOR SUPERFAMILY (MFS) PROFILE DOMAIN-CONTAINING PROTEIN"/>
    <property type="match status" value="1"/>
</dbReference>
<feature type="transmembrane region" description="Helical" evidence="7">
    <location>
        <begin position="403"/>
        <end position="423"/>
    </location>
</feature>
<dbReference type="Proteomes" id="UP000324497">
    <property type="component" value="Chromosome"/>
</dbReference>
<evidence type="ECO:0000259" key="8">
    <source>
        <dbReference type="PROSITE" id="PS50850"/>
    </source>
</evidence>
<reference evidence="9 10" key="1">
    <citation type="submission" date="2016-11" db="EMBL/GenBank/DDBJ databases">
        <title>Interaction between Lactobacillus species and yeast in water kefir.</title>
        <authorList>
            <person name="Behr J."/>
            <person name="Xu D."/>
            <person name="Vogel R.F."/>
        </authorList>
    </citation>
    <scope>NUCLEOTIDE SEQUENCE [LARGE SCALE GENOMIC DNA]</scope>
    <source>
        <strain evidence="9 10">TMW 1.1827</strain>
    </source>
</reference>
<feature type="transmembrane region" description="Helical" evidence="7">
    <location>
        <begin position="202"/>
        <end position="221"/>
    </location>
</feature>
<dbReference type="KEGG" id="lng:BSQ50_04580"/>
<feature type="transmembrane region" description="Helical" evidence="7">
    <location>
        <begin position="303"/>
        <end position="324"/>
    </location>
</feature>
<evidence type="ECO:0000256" key="3">
    <source>
        <dbReference type="ARBA" id="ARBA00022475"/>
    </source>
</evidence>
<keyword evidence="6 7" id="KW-0472">Membrane</keyword>
<evidence type="ECO:0000256" key="6">
    <source>
        <dbReference type="ARBA" id="ARBA00023136"/>
    </source>
</evidence>
<keyword evidence="10" id="KW-1185">Reference proteome</keyword>
<dbReference type="InterPro" id="IPR011701">
    <property type="entry name" value="MFS"/>
</dbReference>
<dbReference type="CDD" id="cd17503">
    <property type="entry name" value="MFS_LmrB_MDR_like"/>
    <property type="match status" value="1"/>
</dbReference>
<evidence type="ECO:0000256" key="2">
    <source>
        <dbReference type="ARBA" id="ARBA00022448"/>
    </source>
</evidence>
<organism evidence="9 10">
    <name type="scientific">Liquorilactobacillus nagelii</name>
    <dbReference type="NCBI Taxonomy" id="82688"/>
    <lineage>
        <taxon>Bacteria</taxon>
        <taxon>Bacillati</taxon>
        <taxon>Bacillota</taxon>
        <taxon>Bacilli</taxon>
        <taxon>Lactobacillales</taxon>
        <taxon>Lactobacillaceae</taxon>
        <taxon>Liquorilactobacillus</taxon>
    </lineage>
</organism>
<evidence type="ECO:0000256" key="5">
    <source>
        <dbReference type="ARBA" id="ARBA00022989"/>
    </source>
</evidence>
<sequence>MAKALDANGKEYNRALLVALLLVGTFCTVLNQTILSTAFPTLMKHFDITASTVQWLTTGFMMVNGIMIPISAWLTGRFNSKLLYEMAMITFFIGTLTCYLAPNFGTLLTGRLIQALGVGVTMPLLQTLMLTIFPANRRGAAMGLAGLVIGLAPAIGPTLSGWVIDHYRWETLFGMILPIVGVVIVAGFFFMRSLLPAREEKLDWISALLSTIGFGSLLYGFSEVGEKGWSSPVVWGAVVVGVIFIGLFGHRQLHLDKPFLELRVLKNPEFSIAAALSSLSMIAMIGVEMVLPLYLQTVRGESAFHSGLTLLPGALMMGVMSPITGQIFDRIGARRLAITGLFLLTAGTIPFAFVTKTTPHLYVMVLYAIRMAGIAMAMMPITTSGMNALPLRLMSDGTAVNNTIRQVASSMGTAIMISILTNVTNDQMPAHHLLKQQPLQYKNSALDAVVNGYHAAFWVAVFFGAIGLIVSFFVSSRVPHSINLEESADPTPTKGAAK</sequence>
<evidence type="ECO:0000256" key="4">
    <source>
        <dbReference type="ARBA" id="ARBA00022692"/>
    </source>
</evidence>
<feature type="transmembrane region" description="Helical" evidence="7">
    <location>
        <begin position="82"/>
        <end position="102"/>
    </location>
</feature>
<feature type="transmembrane region" description="Helical" evidence="7">
    <location>
        <begin position="336"/>
        <end position="355"/>
    </location>
</feature>
<dbReference type="PROSITE" id="PS50850">
    <property type="entry name" value="MFS"/>
    <property type="match status" value="1"/>
</dbReference>
<proteinExistence type="predicted"/>
<dbReference type="Pfam" id="PF07690">
    <property type="entry name" value="MFS_1"/>
    <property type="match status" value="1"/>
</dbReference>
<dbReference type="InterPro" id="IPR020846">
    <property type="entry name" value="MFS_dom"/>
</dbReference>
<keyword evidence="3" id="KW-1003">Cell membrane</keyword>
<feature type="transmembrane region" description="Helical" evidence="7">
    <location>
        <begin position="361"/>
        <end position="382"/>
    </location>
</feature>
<keyword evidence="5 7" id="KW-1133">Transmembrane helix</keyword>
<feature type="domain" description="Major facilitator superfamily (MFS) profile" evidence="8">
    <location>
        <begin position="17"/>
        <end position="479"/>
    </location>
</feature>